<dbReference type="InterPro" id="IPR002885">
    <property type="entry name" value="PPR_rpt"/>
</dbReference>
<keyword evidence="4" id="KW-1185">Reference proteome</keyword>
<dbReference type="FunFam" id="1.25.40.10:FF:000184">
    <property type="entry name" value="Pentatricopeptide repeat-containing protein, chloroplastic"/>
    <property type="match status" value="1"/>
</dbReference>
<sequence length="476" mass="53071">MLNNTTATMLHLKQLQAQMIKLSLDRNPFYLSKIIAFSAISGDLTHSCSILGHIDNPTNFMYNAIIRGFSQSKQPHKTFTWYTKMTSLGLSPDKYAYPFVLKACSRLFDLNKGKQVHCQVIKSGFLMNSHIESSLIYLYASCGELGFAKIVFEGVHERRVVSWNAMISGCVRSGKLVKEAFDIFHQMRLDCLESFDKFSLVSVTSACANMGALCLGKWVHGLVFRSGFCAVVPLCNALVDMYGKSGSLDDSCKLFDEMGVRDLVSWSTIIDVLAVHGCGGRAIHVFEKMEMVSGVVPDDMTFTNVLCACSHGGLLREGEVLFDKMIHGYKILPKIQHYGCMVDLLGKAGRLKEAYELIKEMCIEPDAAMWRSLLSACMYHRDFCLAEIVADRLKSLLDPDDLGDSAILSSVFASLGRWDDVEKLRRGARKIPGRSFIEVDNVVHEFVSKDISHPQIDEINLLMNQMVGTVTLLGFS</sequence>
<dbReference type="OrthoDB" id="1908853at2759"/>
<dbReference type="InterPro" id="IPR046960">
    <property type="entry name" value="PPR_At4g14850-like_plant"/>
</dbReference>
<feature type="repeat" description="PPR" evidence="2">
    <location>
        <begin position="231"/>
        <end position="265"/>
    </location>
</feature>
<evidence type="ECO:0000256" key="1">
    <source>
        <dbReference type="ARBA" id="ARBA00022737"/>
    </source>
</evidence>
<dbReference type="Gene3D" id="1.25.40.10">
    <property type="entry name" value="Tetratricopeptide repeat domain"/>
    <property type="match status" value="4"/>
</dbReference>
<dbReference type="Pfam" id="PF13041">
    <property type="entry name" value="PPR_2"/>
    <property type="match status" value="1"/>
</dbReference>
<dbReference type="EMBL" id="JACGCM010001782">
    <property type="protein sequence ID" value="KAF6149782.1"/>
    <property type="molecule type" value="Genomic_DNA"/>
</dbReference>
<dbReference type="PROSITE" id="PS51375">
    <property type="entry name" value="PPR"/>
    <property type="match status" value="3"/>
</dbReference>
<dbReference type="Pfam" id="PF20431">
    <property type="entry name" value="E_motif"/>
    <property type="match status" value="1"/>
</dbReference>
<dbReference type="PANTHER" id="PTHR47926">
    <property type="entry name" value="PENTATRICOPEPTIDE REPEAT-CONTAINING PROTEIN"/>
    <property type="match status" value="1"/>
</dbReference>
<dbReference type="Proteomes" id="UP000541444">
    <property type="component" value="Unassembled WGS sequence"/>
</dbReference>
<evidence type="ECO:0000313" key="4">
    <source>
        <dbReference type="Proteomes" id="UP000541444"/>
    </source>
</evidence>
<keyword evidence="1" id="KW-0677">Repeat</keyword>
<organism evidence="3 4">
    <name type="scientific">Kingdonia uniflora</name>
    <dbReference type="NCBI Taxonomy" id="39325"/>
    <lineage>
        <taxon>Eukaryota</taxon>
        <taxon>Viridiplantae</taxon>
        <taxon>Streptophyta</taxon>
        <taxon>Embryophyta</taxon>
        <taxon>Tracheophyta</taxon>
        <taxon>Spermatophyta</taxon>
        <taxon>Magnoliopsida</taxon>
        <taxon>Ranunculales</taxon>
        <taxon>Circaeasteraceae</taxon>
        <taxon>Kingdonia</taxon>
    </lineage>
</organism>
<feature type="repeat" description="PPR" evidence="2">
    <location>
        <begin position="58"/>
        <end position="92"/>
    </location>
</feature>
<proteinExistence type="predicted"/>
<evidence type="ECO:0000256" key="2">
    <source>
        <dbReference type="PROSITE-ProRule" id="PRU00708"/>
    </source>
</evidence>
<gene>
    <name evidence="3" type="ORF">GIB67_017515</name>
</gene>
<protein>
    <recommendedName>
        <fullName evidence="5">Pentatricopeptide repeat-containing protein</fullName>
    </recommendedName>
</protein>
<accession>A0A7J7M4L0</accession>
<dbReference type="NCBIfam" id="TIGR00756">
    <property type="entry name" value="PPR"/>
    <property type="match status" value="5"/>
</dbReference>
<dbReference type="FunFam" id="1.25.40.10:FF:000427">
    <property type="entry name" value="Pentatricopeptide repeat-containing protein chloroplastic"/>
    <property type="match status" value="1"/>
</dbReference>
<evidence type="ECO:0008006" key="5">
    <source>
        <dbReference type="Google" id="ProtNLM"/>
    </source>
</evidence>
<name>A0A7J7M4L0_9MAGN</name>
<reference evidence="3 4" key="1">
    <citation type="journal article" date="2020" name="IScience">
        <title>Genome Sequencing of the Endangered Kingdonia uniflora (Circaeasteraceae, Ranunculales) Reveals Potential Mechanisms of Evolutionary Specialization.</title>
        <authorList>
            <person name="Sun Y."/>
            <person name="Deng T."/>
            <person name="Zhang A."/>
            <person name="Moore M.J."/>
            <person name="Landis J.B."/>
            <person name="Lin N."/>
            <person name="Zhang H."/>
            <person name="Zhang X."/>
            <person name="Huang J."/>
            <person name="Zhang X."/>
            <person name="Sun H."/>
            <person name="Wang H."/>
        </authorList>
    </citation>
    <scope>NUCLEOTIDE SEQUENCE [LARGE SCALE GENOMIC DNA]</scope>
    <source>
        <strain evidence="3">TB1705</strain>
        <tissue evidence="3">Leaf</tissue>
    </source>
</reference>
<dbReference type="Pfam" id="PF01535">
    <property type="entry name" value="PPR"/>
    <property type="match status" value="5"/>
</dbReference>
<evidence type="ECO:0000313" key="3">
    <source>
        <dbReference type="EMBL" id="KAF6149782.1"/>
    </source>
</evidence>
<dbReference type="GO" id="GO:0009451">
    <property type="term" value="P:RNA modification"/>
    <property type="evidence" value="ECO:0007669"/>
    <property type="project" value="InterPro"/>
</dbReference>
<dbReference type="AlphaFoldDB" id="A0A7J7M4L0"/>
<dbReference type="PANTHER" id="PTHR47926:SF537">
    <property type="entry name" value="PENTACOTRIPEPTIDE-REPEAT REGION OF PRORP DOMAIN-CONTAINING PROTEIN"/>
    <property type="match status" value="1"/>
</dbReference>
<feature type="repeat" description="PPR" evidence="2">
    <location>
        <begin position="159"/>
        <end position="194"/>
    </location>
</feature>
<dbReference type="GO" id="GO:0003723">
    <property type="term" value="F:RNA binding"/>
    <property type="evidence" value="ECO:0007669"/>
    <property type="project" value="InterPro"/>
</dbReference>
<dbReference type="InterPro" id="IPR046848">
    <property type="entry name" value="E_motif"/>
</dbReference>
<comment type="caution">
    <text evidence="3">The sequence shown here is derived from an EMBL/GenBank/DDBJ whole genome shotgun (WGS) entry which is preliminary data.</text>
</comment>
<dbReference type="InterPro" id="IPR011990">
    <property type="entry name" value="TPR-like_helical_dom_sf"/>
</dbReference>